<dbReference type="AlphaFoldDB" id="A0A1F7UMQ4"/>
<evidence type="ECO:0000256" key="1">
    <source>
        <dbReference type="SAM" id="Phobius"/>
    </source>
</evidence>
<dbReference type="Proteomes" id="UP000176598">
    <property type="component" value="Unassembled WGS sequence"/>
</dbReference>
<keyword evidence="1" id="KW-0812">Transmembrane</keyword>
<evidence type="ECO:0000259" key="2">
    <source>
        <dbReference type="Pfam" id="PF13529"/>
    </source>
</evidence>
<dbReference type="EMBL" id="MGEG01000011">
    <property type="protein sequence ID" value="OGL79539.1"/>
    <property type="molecule type" value="Genomic_DNA"/>
</dbReference>
<feature type="domain" description="Peptidase C39-like" evidence="2">
    <location>
        <begin position="79"/>
        <end position="219"/>
    </location>
</feature>
<dbReference type="InterPro" id="IPR039564">
    <property type="entry name" value="Peptidase_C39-like"/>
</dbReference>
<evidence type="ECO:0000313" key="3">
    <source>
        <dbReference type="EMBL" id="OGL79539.1"/>
    </source>
</evidence>
<evidence type="ECO:0000313" key="4">
    <source>
        <dbReference type="Proteomes" id="UP000176598"/>
    </source>
</evidence>
<feature type="transmembrane region" description="Helical" evidence="1">
    <location>
        <begin position="6"/>
        <end position="22"/>
    </location>
</feature>
<protein>
    <recommendedName>
        <fullName evidence="2">Peptidase C39-like domain-containing protein</fullName>
    </recommendedName>
</protein>
<dbReference type="Pfam" id="PF13529">
    <property type="entry name" value="Peptidase_C39_2"/>
    <property type="match status" value="1"/>
</dbReference>
<name>A0A1F7UMQ4_9BACT</name>
<keyword evidence="1" id="KW-0472">Membrane</keyword>
<dbReference type="Gene3D" id="3.90.70.10">
    <property type="entry name" value="Cysteine proteinases"/>
    <property type="match status" value="1"/>
</dbReference>
<sequence length="259" mass="29051">MRRLLPIVIGVIAIIAAGFFALNRTRIEEVRRAAEQKTLPAAESLEEAVTEPETTSTPMAVAANISPKPNSITSEKNLAVPFTSQAPYGVWDEVHEETCEEASAAMVDAFYTKRTFTPESAERELLALVDWQKKRFGYFEDTSAEEVAVILREYYKFPRVLISEEVTVSSIKREIARGNLIILPLYGRGLNPFFTPPGPDYHMLLVKGFTETKFITNDPGTRRGADFTYTFDKLLSAVHDWNGGDVINGRRVMIIVFPK</sequence>
<accession>A0A1F7UMQ4</accession>
<gene>
    <name evidence="3" type="ORF">A3F28_02440</name>
</gene>
<organism evidence="3 4">
    <name type="scientific">Candidatus Uhrbacteria bacterium RIFCSPHIGHO2_12_FULL_57_11</name>
    <dbReference type="NCBI Taxonomy" id="1802398"/>
    <lineage>
        <taxon>Bacteria</taxon>
        <taxon>Candidatus Uhriibacteriota</taxon>
    </lineage>
</organism>
<reference evidence="3 4" key="1">
    <citation type="journal article" date="2016" name="Nat. Commun.">
        <title>Thousands of microbial genomes shed light on interconnected biogeochemical processes in an aquifer system.</title>
        <authorList>
            <person name="Anantharaman K."/>
            <person name="Brown C.T."/>
            <person name="Hug L.A."/>
            <person name="Sharon I."/>
            <person name="Castelle C.J."/>
            <person name="Probst A.J."/>
            <person name="Thomas B.C."/>
            <person name="Singh A."/>
            <person name="Wilkins M.J."/>
            <person name="Karaoz U."/>
            <person name="Brodie E.L."/>
            <person name="Williams K.H."/>
            <person name="Hubbard S.S."/>
            <person name="Banfield J.F."/>
        </authorList>
    </citation>
    <scope>NUCLEOTIDE SEQUENCE [LARGE SCALE GENOMIC DNA]</scope>
</reference>
<proteinExistence type="predicted"/>
<keyword evidence="1" id="KW-1133">Transmembrane helix</keyword>
<comment type="caution">
    <text evidence="3">The sequence shown here is derived from an EMBL/GenBank/DDBJ whole genome shotgun (WGS) entry which is preliminary data.</text>
</comment>